<evidence type="ECO:0000256" key="3">
    <source>
        <dbReference type="ARBA" id="ARBA00006058"/>
    </source>
</evidence>
<dbReference type="InterPro" id="IPR010510">
    <property type="entry name" value="FGF1-bd"/>
</dbReference>
<dbReference type="Pfam" id="PF06473">
    <property type="entry name" value="FGF-BP1"/>
    <property type="match status" value="1"/>
</dbReference>
<evidence type="ECO:0000256" key="7">
    <source>
        <dbReference type="ARBA" id="ARBA00022729"/>
    </source>
</evidence>
<keyword evidence="10" id="KW-1015">Disulfide bond</keyword>
<evidence type="ECO:0000256" key="6">
    <source>
        <dbReference type="ARBA" id="ARBA00022692"/>
    </source>
</evidence>
<dbReference type="PANTHER" id="PTHR22730">
    <property type="entry name" value="PROMININ PROM PROTEIN"/>
    <property type="match status" value="1"/>
</dbReference>
<feature type="region of interest" description="Disordered" evidence="13">
    <location>
        <begin position="979"/>
        <end position="1002"/>
    </location>
</feature>
<dbReference type="AlphaFoldDB" id="A0A5C6MJJ6"/>
<organism evidence="16 17">
    <name type="scientific">Takifugu flavidus</name>
    <name type="common">sansaifugu</name>
    <dbReference type="NCBI Taxonomy" id="433684"/>
    <lineage>
        <taxon>Eukaryota</taxon>
        <taxon>Metazoa</taxon>
        <taxon>Chordata</taxon>
        <taxon>Craniata</taxon>
        <taxon>Vertebrata</taxon>
        <taxon>Euteleostomi</taxon>
        <taxon>Actinopterygii</taxon>
        <taxon>Neopterygii</taxon>
        <taxon>Teleostei</taxon>
        <taxon>Neoteleostei</taxon>
        <taxon>Acanthomorphata</taxon>
        <taxon>Eupercaria</taxon>
        <taxon>Tetraodontiformes</taxon>
        <taxon>Tetradontoidea</taxon>
        <taxon>Tetraodontidae</taxon>
        <taxon>Takifugu</taxon>
    </lineage>
</organism>
<evidence type="ECO:0000256" key="11">
    <source>
        <dbReference type="ARBA" id="ARBA00023180"/>
    </source>
</evidence>
<keyword evidence="8 14" id="KW-1133">Transmembrane helix</keyword>
<feature type="transmembrane region" description="Helical" evidence="14">
    <location>
        <begin position="111"/>
        <end position="140"/>
    </location>
</feature>
<dbReference type="Pfam" id="PF05478">
    <property type="entry name" value="Prominin"/>
    <property type="match status" value="1"/>
</dbReference>
<evidence type="ECO:0000313" key="17">
    <source>
        <dbReference type="Proteomes" id="UP000324091"/>
    </source>
</evidence>
<feature type="transmembrane region" description="Helical" evidence="14">
    <location>
        <begin position="785"/>
        <end position="806"/>
    </location>
</feature>
<evidence type="ECO:0000256" key="5">
    <source>
        <dbReference type="ARBA" id="ARBA00022525"/>
    </source>
</evidence>
<feature type="transmembrane region" description="Helical" evidence="14">
    <location>
        <begin position="410"/>
        <end position="439"/>
    </location>
</feature>
<protein>
    <submittedName>
        <fullName evidence="16">Prominin-1-A Prominin-like protein 1</fullName>
    </submittedName>
</protein>
<evidence type="ECO:0000256" key="12">
    <source>
        <dbReference type="ARBA" id="ARBA00023183"/>
    </source>
</evidence>
<dbReference type="Proteomes" id="UP000324091">
    <property type="component" value="Chromosome 9"/>
</dbReference>
<feature type="signal peptide" evidence="15">
    <location>
        <begin position="1"/>
        <end position="17"/>
    </location>
</feature>
<name>A0A5C6MJJ6_9TELE</name>
<keyword evidence="7 15" id="KW-0732">Signal</keyword>
<dbReference type="GO" id="GO:0019838">
    <property type="term" value="F:growth factor binding"/>
    <property type="evidence" value="ECO:0007669"/>
    <property type="project" value="UniProtKB-KW"/>
</dbReference>
<dbReference type="InterPro" id="IPR008795">
    <property type="entry name" value="Prominin"/>
</dbReference>
<reference evidence="16 17" key="1">
    <citation type="submission" date="2019-04" db="EMBL/GenBank/DDBJ databases">
        <title>Chromosome genome assembly for Takifugu flavidus.</title>
        <authorList>
            <person name="Xiao S."/>
        </authorList>
    </citation>
    <scope>NUCLEOTIDE SEQUENCE [LARGE SCALE GENOMIC DNA]</scope>
    <source>
        <strain evidence="16">HTHZ2018</strain>
        <tissue evidence="16">Muscle</tissue>
    </source>
</reference>
<evidence type="ECO:0000256" key="10">
    <source>
        <dbReference type="ARBA" id="ARBA00023157"/>
    </source>
</evidence>
<comment type="similarity">
    <text evidence="3">Belongs to the prominin family.</text>
</comment>
<comment type="subcellular location">
    <subcellularLocation>
        <location evidence="1">Cell projection</location>
        <location evidence="1">Microvillus membrane</location>
        <topology evidence="1">Multi-pass membrane protein</topology>
    </subcellularLocation>
    <subcellularLocation>
        <location evidence="2">Secreted</location>
    </subcellularLocation>
</comment>
<keyword evidence="9 14" id="KW-0472">Membrane</keyword>
<keyword evidence="5" id="KW-0964">Secreted</keyword>
<dbReference type="EMBL" id="RHFK02000022">
    <property type="protein sequence ID" value="TWW55364.1"/>
    <property type="molecule type" value="Genomic_DNA"/>
</dbReference>
<dbReference type="GO" id="GO:0031528">
    <property type="term" value="C:microvillus membrane"/>
    <property type="evidence" value="ECO:0007669"/>
    <property type="project" value="UniProtKB-SubCell"/>
</dbReference>
<feature type="transmembrane region" description="Helical" evidence="14">
    <location>
        <begin position="161"/>
        <end position="183"/>
    </location>
</feature>
<dbReference type="GO" id="GO:0071914">
    <property type="term" value="C:prominosome"/>
    <property type="evidence" value="ECO:0007669"/>
    <property type="project" value="TreeGrafter"/>
</dbReference>
<evidence type="ECO:0000256" key="4">
    <source>
        <dbReference type="ARBA" id="ARBA00008326"/>
    </source>
</evidence>
<feature type="region of interest" description="Disordered" evidence="13">
    <location>
        <begin position="853"/>
        <end position="886"/>
    </location>
</feature>
<evidence type="ECO:0000313" key="16">
    <source>
        <dbReference type="EMBL" id="TWW55364.1"/>
    </source>
</evidence>
<sequence>MWTSAFVPLLLLLSVSAELRQDTEPRRLPPPGKLDFGYVPAGVYETVAHYEPGPIGILFQLVQGFLHIVQPNAFPQDLIVKLAKDKFGALQTEYQKPENIVLTLQAIYYEIGFLVCAAVGLLFAILLPVVGLFFCMCRCCDNCGGEMHQRQRKNADCRRGLLGTLLFSTSLVITIGVLCAYAANQNLSSQVKNIRRYVNSNMRDLHTFANDTPMQIDYLISQYATAKNKVIYDLNTMRETKEALENSSMGLEVLQDGTGKLGFNLSLVRTSINRTLSDPGCHDEKSDATTAQLCRNIRQSLSQLQISANFTRLPNVNSQLERMKDVLKMDLSIIVQKGFSSLNDTPHMVTEQTRSVVENVQTLMDDIGKNISSFSKIFPVQSCLSNFTIFISHVHAKIEDHYPEIDRMDFYRWIGCITLCCMVVLVLAFNYLGLLCGTLGYDKHASPTTRGCISNTGGTMLIAGVGISFIFSWVLMGLVTIIFLAGGNMEKLVCEPFHTKEVVDTPYLVHPDWKNFIPGYLYNDSDMELTAESFYRQSKLILFFWHLSGVVFTCKDNRGIYSALRLDKVFNVSSFLNTTMFTKDVVARLNNVKIDLRGIILLEAEGKQNLLDFSEAGLLEINYADYLEEVNKGVTVVDLLSFARELEAQTDLMPRGGLQMALKGHAGTLRQIHSQQIIPMEQAMSALNQSMRYLERTASDLPNKVLAVIEAIEAAQYLISHNATHLINQETAKFTATIVGYFHQYIEWVKTALAMEVAPCKPFSNMIDTVEIVTCSFLVDSMNTFWMGLGCSTLLLLPSIILAVKLAKFYRRMETEDVYDDVCSADFMAVLTNISLLLALACVSHQLVLSSSQKTHGKKGSRGQNKDKPVQNMGPQPKPAPARLKGKLVTTDKSECTWSVTGNDLLTLRVTCQKGVSRFSCEYNARPSICPQYSSKAELYWKQMARALKKQQSLCQESNVPIKAGLCRRAAKDAHFRLSHVQEKTSTPPPPTQPEPRAVKSCQDDNMKRAEEYCSNSWSSVCLFFFTMVQDSDC</sequence>
<keyword evidence="11" id="KW-0325">Glycoprotein</keyword>
<dbReference type="GO" id="GO:0005929">
    <property type="term" value="C:cilium"/>
    <property type="evidence" value="ECO:0007669"/>
    <property type="project" value="TreeGrafter"/>
</dbReference>
<comment type="caution">
    <text evidence="16">The sequence shown here is derived from an EMBL/GenBank/DDBJ whole genome shotgun (WGS) entry which is preliminary data.</text>
</comment>
<gene>
    <name evidence="16" type="ORF">D4764_09G0004130</name>
</gene>
<dbReference type="PANTHER" id="PTHR22730:SF3">
    <property type="entry name" value="PROMININ-1"/>
    <property type="match status" value="1"/>
</dbReference>
<comment type="similarity">
    <text evidence="4">Belongs to the fibroblast growth factor-binding protein family.</text>
</comment>
<evidence type="ECO:0000256" key="9">
    <source>
        <dbReference type="ARBA" id="ARBA00023136"/>
    </source>
</evidence>
<keyword evidence="17" id="KW-1185">Reference proteome</keyword>
<feature type="transmembrane region" description="Helical" evidence="14">
    <location>
        <begin position="827"/>
        <end position="849"/>
    </location>
</feature>
<proteinExistence type="inferred from homology"/>
<dbReference type="GO" id="GO:0015485">
    <property type="term" value="F:cholesterol binding"/>
    <property type="evidence" value="ECO:0007669"/>
    <property type="project" value="TreeGrafter"/>
</dbReference>
<accession>A0A5C6MJJ6</accession>
<evidence type="ECO:0000256" key="15">
    <source>
        <dbReference type="SAM" id="SignalP"/>
    </source>
</evidence>
<dbReference type="GO" id="GO:0009986">
    <property type="term" value="C:cell surface"/>
    <property type="evidence" value="ECO:0007669"/>
    <property type="project" value="TreeGrafter"/>
</dbReference>
<keyword evidence="12" id="KW-0340">Growth factor binding</keyword>
<keyword evidence="6 14" id="KW-0812">Transmembrane</keyword>
<evidence type="ECO:0000256" key="14">
    <source>
        <dbReference type="SAM" id="Phobius"/>
    </source>
</evidence>
<evidence type="ECO:0000256" key="8">
    <source>
        <dbReference type="ARBA" id="ARBA00022989"/>
    </source>
</evidence>
<feature type="transmembrane region" description="Helical" evidence="14">
    <location>
        <begin position="460"/>
        <end position="485"/>
    </location>
</feature>
<evidence type="ECO:0000256" key="1">
    <source>
        <dbReference type="ARBA" id="ARBA00004475"/>
    </source>
</evidence>
<evidence type="ECO:0000256" key="2">
    <source>
        <dbReference type="ARBA" id="ARBA00004613"/>
    </source>
</evidence>
<dbReference type="GO" id="GO:0016324">
    <property type="term" value="C:apical plasma membrane"/>
    <property type="evidence" value="ECO:0007669"/>
    <property type="project" value="TreeGrafter"/>
</dbReference>
<feature type="chain" id="PRO_5023021576" evidence="15">
    <location>
        <begin position="18"/>
        <end position="1034"/>
    </location>
</feature>
<evidence type="ECO:0000256" key="13">
    <source>
        <dbReference type="SAM" id="MobiDB-lite"/>
    </source>
</evidence>